<feature type="transmembrane region" description="Helical" evidence="6">
    <location>
        <begin position="202"/>
        <end position="224"/>
    </location>
</feature>
<evidence type="ECO:0000256" key="1">
    <source>
        <dbReference type="ARBA" id="ARBA00004651"/>
    </source>
</evidence>
<accession>A0A9X1SZQ1</accession>
<dbReference type="PANTHER" id="PTHR43370">
    <property type="entry name" value="SUGAR ABC TRANSPORTER INTEGRAL MEMBRANE PROTEIN-RELATED"/>
    <property type="match status" value="1"/>
</dbReference>
<comment type="caution">
    <text evidence="7">The sequence shown here is derived from an EMBL/GenBank/DDBJ whole genome shotgun (WGS) entry which is preliminary data.</text>
</comment>
<feature type="transmembrane region" description="Helical" evidence="6">
    <location>
        <begin position="95"/>
        <end position="116"/>
    </location>
</feature>
<evidence type="ECO:0000313" key="8">
    <source>
        <dbReference type="Proteomes" id="UP001139089"/>
    </source>
</evidence>
<evidence type="ECO:0000256" key="6">
    <source>
        <dbReference type="SAM" id="Phobius"/>
    </source>
</evidence>
<dbReference type="InterPro" id="IPR001851">
    <property type="entry name" value="ABC_transp_permease"/>
</dbReference>
<keyword evidence="4 6" id="KW-1133">Transmembrane helix</keyword>
<evidence type="ECO:0000313" key="7">
    <source>
        <dbReference type="EMBL" id="MCD7107875.1"/>
    </source>
</evidence>
<dbReference type="CDD" id="cd06580">
    <property type="entry name" value="TM_PBP1_transp_TpRbsC_like"/>
    <property type="match status" value="1"/>
</dbReference>
<evidence type="ECO:0000256" key="3">
    <source>
        <dbReference type="ARBA" id="ARBA00022692"/>
    </source>
</evidence>
<dbReference type="PANTHER" id="PTHR43370:SF1">
    <property type="entry name" value="GUANOSINE ABC TRANSPORTER PERMEASE PROTEIN NUPQ"/>
    <property type="match status" value="1"/>
</dbReference>
<dbReference type="GO" id="GO:0005886">
    <property type="term" value="C:plasma membrane"/>
    <property type="evidence" value="ECO:0007669"/>
    <property type="project" value="UniProtKB-SubCell"/>
</dbReference>
<feature type="transmembrane region" description="Helical" evidence="6">
    <location>
        <begin position="149"/>
        <end position="171"/>
    </location>
</feature>
<dbReference type="GO" id="GO:0022857">
    <property type="term" value="F:transmembrane transporter activity"/>
    <property type="evidence" value="ECO:0007669"/>
    <property type="project" value="InterPro"/>
</dbReference>
<feature type="transmembrane region" description="Helical" evidence="6">
    <location>
        <begin position="67"/>
        <end position="89"/>
    </location>
</feature>
<evidence type="ECO:0000256" key="4">
    <source>
        <dbReference type="ARBA" id="ARBA00022989"/>
    </source>
</evidence>
<comment type="subcellular location">
    <subcellularLocation>
        <location evidence="1">Cell membrane</location>
        <topology evidence="1">Multi-pass membrane protein</topology>
    </subcellularLocation>
</comment>
<gene>
    <name evidence="7" type="ORF">LRX75_02355</name>
</gene>
<feature type="transmembrane region" description="Helical" evidence="6">
    <location>
        <begin position="38"/>
        <end position="60"/>
    </location>
</feature>
<protein>
    <submittedName>
        <fullName evidence="7">ABC transporter permease</fullName>
    </submittedName>
</protein>
<evidence type="ECO:0000256" key="5">
    <source>
        <dbReference type="ARBA" id="ARBA00023136"/>
    </source>
</evidence>
<dbReference type="Proteomes" id="UP001139089">
    <property type="component" value="Unassembled WGS sequence"/>
</dbReference>
<name>A0A9X1SZQ1_9HYPH</name>
<dbReference type="AlphaFoldDB" id="A0A9X1SZQ1"/>
<organism evidence="7 8">
    <name type="scientific">Rhizobium quercicola</name>
    <dbReference type="NCBI Taxonomy" id="2901226"/>
    <lineage>
        <taxon>Bacteria</taxon>
        <taxon>Pseudomonadati</taxon>
        <taxon>Pseudomonadota</taxon>
        <taxon>Alphaproteobacteria</taxon>
        <taxon>Hyphomicrobiales</taxon>
        <taxon>Rhizobiaceae</taxon>
        <taxon>Rhizobium/Agrobacterium group</taxon>
        <taxon>Rhizobium</taxon>
    </lineage>
</organism>
<reference evidence="7" key="1">
    <citation type="submission" date="2021-12" db="EMBL/GenBank/DDBJ databases">
        <authorList>
            <person name="Li Y."/>
        </authorList>
    </citation>
    <scope>NUCLEOTIDE SEQUENCE</scope>
    <source>
        <strain evidence="7">DKSPLA3</strain>
    </source>
</reference>
<keyword evidence="5 6" id="KW-0472">Membrane</keyword>
<feature type="transmembrane region" description="Helical" evidence="6">
    <location>
        <begin position="236"/>
        <end position="263"/>
    </location>
</feature>
<proteinExistence type="predicted"/>
<sequence length="332" mass="35012">MEILSNLFNVALLVATIRTTTPILLVALGGSFTTKAGIFNIGLEGQMLIAAFFAVVGSIWTGSSLGGMVIGVSAALVFALIYAVLVVSFRANEVVVGLALNILAGGMTVSLLKAIFGTRGSVVGRGIVGLPKVQIPGARDLLGPSTAQLISGYTPLVYVAFLAVLLMILFYNRTRLGLYIRVVGEKPEAAEALGISIARIRYTAALLCGLLAGLAGAHMSLGYITMFTENMSSGRGFMAVAILIFSGGDPLKVLAGCLLFGFADAFSLRLQTFGFPSYLVLAVPYAVALVALFALSWRARPKRIRETVETIRRALSVHPSREAGRDAPLPRS</sequence>
<feature type="transmembrane region" description="Helical" evidence="6">
    <location>
        <begin position="7"/>
        <end position="32"/>
    </location>
</feature>
<feature type="transmembrane region" description="Helical" evidence="6">
    <location>
        <begin position="275"/>
        <end position="295"/>
    </location>
</feature>
<dbReference type="EMBL" id="JAJOZR010000001">
    <property type="protein sequence ID" value="MCD7107875.1"/>
    <property type="molecule type" value="Genomic_DNA"/>
</dbReference>
<keyword evidence="8" id="KW-1185">Reference proteome</keyword>
<keyword evidence="2" id="KW-1003">Cell membrane</keyword>
<dbReference type="RefSeq" id="WP_231811593.1">
    <property type="nucleotide sequence ID" value="NZ_JAJOZR010000001.1"/>
</dbReference>
<keyword evidence="3 6" id="KW-0812">Transmembrane</keyword>
<dbReference type="Pfam" id="PF02653">
    <property type="entry name" value="BPD_transp_2"/>
    <property type="match status" value="1"/>
</dbReference>
<evidence type="ECO:0000256" key="2">
    <source>
        <dbReference type="ARBA" id="ARBA00022475"/>
    </source>
</evidence>